<evidence type="ECO:0000313" key="1">
    <source>
        <dbReference type="EMBL" id="CCC46396.1"/>
    </source>
</evidence>
<proteinExistence type="predicted"/>
<dbReference type="EMBL" id="HE573017">
    <property type="protein sequence ID" value="CCC46396.1"/>
    <property type="molecule type" value="Genomic_DNA"/>
</dbReference>
<dbReference type="PANTHER" id="PTHR47934:SF6">
    <property type="entry name" value="MITOCHONDRIAL GROUP I INTRON SPLICING FACTOR CCM1-RELATED"/>
    <property type="match status" value="1"/>
</dbReference>
<name>G0TR32_TRYVY</name>
<gene>
    <name evidence="1" type="ORF">TVY486_0100440</name>
</gene>
<reference evidence="1" key="1">
    <citation type="journal article" date="2012" name="Proc. Natl. Acad. Sci. U.S.A.">
        <title>Antigenic diversity is generated by distinct evolutionary mechanisms in African trypanosome species.</title>
        <authorList>
            <person name="Jackson A.P."/>
            <person name="Berry A."/>
            <person name="Aslett M."/>
            <person name="Allison H.C."/>
            <person name="Burton P."/>
            <person name="Vavrova-Anderson J."/>
            <person name="Brown R."/>
            <person name="Browne H."/>
            <person name="Corton N."/>
            <person name="Hauser H."/>
            <person name="Gamble J."/>
            <person name="Gilderthorp R."/>
            <person name="Marcello L."/>
            <person name="McQuillan J."/>
            <person name="Otto T.D."/>
            <person name="Quail M.A."/>
            <person name="Sanders M.J."/>
            <person name="van Tonder A."/>
            <person name="Ginger M.L."/>
            <person name="Field M.C."/>
            <person name="Barry J.D."/>
            <person name="Hertz-Fowler C."/>
            <person name="Berriman M."/>
        </authorList>
    </citation>
    <scope>NUCLEOTIDE SEQUENCE</scope>
    <source>
        <strain evidence="1">Y486</strain>
    </source>
</reference>
<dbReference type="GO" id="GO:0006396">
    <property type="term" value="P:RNA processing"/>
    <property type="evidence" value="ECO:0007669"/>
    <property type="project" value="TreeGrafter"/>
</dbReference>
<dbReference type="InterPro" id="IPR011990">
    <property type="entry name" value="TPR-like_helical_dom_sf"/>
</dbReference>
<dbReference type="GO" id="GO:0003729">
    <property type="term" value="F:mRNA binding"/>
    <property type="evidence" value="ECO:0007669"/>
    <property type="project" value="TreeGrafter"/>
</dbReference>
<dbReference type="PANTHER" id="PTHR47934">
    <property type="entry name" value="PENTATRICOPEPTIDE REPEAT-CONTAINING PROTEIN PET309, MITOCHONDRIAL"/>
    <property type="match status" value="1"/>
</dbReference>
<dbReference type="GO" id="GO:0005739">
    <property type="term" value="C:mitochondrion"/>
    <property type="evidence" value="ECO:0007669"/>
    <property type="project" value="TreeGrafter"/>
</dbReference>
<dbReference type="GO" id="GO:0007005">
    <property type="term" value="P:mitochondrion organization"/>
    <property type="evidence" value="ECO:0007669"/>
    <property type="project" value="TreeGrafter"/>
</dbReference>
<evidence type="ECO:0008006" key="2">
    <source>
        <dbReference type="Google" id="ProtNLM"/>
    </source>
</evidence>
<protein>
    <recommendedName>
        <fullName evidence="2">Kinetoplast ribosomal PPR-repeat containing protein 3</fullName>
    </recommendedName>
</protein>
<dbReference type="InterPro" id="IPR051114">
    <property type="entry name" value="Mito_RNA_Proc_CCM1"/>
</dbReference>
<sequence>MFFRRRVSTLALGSLPAIMDHALTAQRRRAVIPPVETITCATTAASPVKEAPSRFGVKNEERCVYNHGITPDARTFIAEAEEHYKLSSDFLHAPPGGLPAPELRVDDDGTTVACTAAPVGEEYVPSSRERFAHRGKVGELSMQRTVERKYLLNVHSELNIRKERQLRELLASPMPLLQKAEEVQRLLLSDFYLQRLTVSARNAEAVAAIWAQCSIEQRLSKHTQSPRKGQKKFDSETVADNSLAEWDDVPFLPPLKRLYMHIRQTHVAPTSLFLEYMMTTLAAVLVPNSHTFHLANRLLLDADKYVVLPTRTTYAAFFTICALHNAMPFAVARYKDAVVNLHISVDSTMVAALLEGLVQNGLVEEAVLLLARLKHVPLDVHLLNRSLEVLLLSKQPQAAFSAFEAVKASPVRPTAETYTLLLLACERSGLWCQTTAILSDMQTRRVKGDAKTLNMLLKGLLMERLNDYARQLYETMVCNKVEVWAALECHMNSRKARTEHATRKPVSRTS</sequence>
<accession>G0TR32</accession>
<organism evidence="1">
    <name type="scientific">Trypanosoma vivax (strain Y486)</name>
    <dbReference type="NCBI Taxonomy" id="1055687"/>
    <lineage>
        <taxon>Eukaryota</taxon>
        <taxon>Discoba</taxon>
        <taxon>Euglenozoa</taxon>
        <taxon>Kinetoplastea</taxon>
        <taxon>Metakinetoplastina</taxon>
        <taxon>Trypanosomatida</taxon>
        <taxon>Trypanosomatidae</taxon>
        <taxon>Trypanosoma</taxon>
        <taxon>Duttonella</taxon>
    </lineage>
</organism>
<dbReference type="VEuPathDB" id="TriTrypDB:TvY486_0100440"/>
<dbReference type="AlphaFoldDB" id="G0TR32"/>
<dbReference type="Gene3D" id="1.25.40.10">
    <property type="entry name" value="Tetratricopeptide repeat domain"/>
    <property type="match status" value="1"/>
</dbReference>